<comment type="caution">
    <text evidence="1">The sequence shown here is derived from an EMBL/GenBank/DDBJ whole genome shotgun (WGS) entry which is preliminary data.</text>
</comment>
<accession>A0A8G2CC55</accession>
<organism evidence="1 2">
    <name type="scientific">Halodesulfovibrio aestuarii</name>
    <dbReference type="NCBI Taxonomy" id="126333"/>
    <lineage>
        <taxon>Bacteria</taxon>
        <taxon>Pseudomonadati</taxon>
        <taxon>Thermodesulfobacteriota</taxon>
        <taxon>Desulfovibrionia</taxon>
        <taxon>Desulfovibrionales</taxon>
        <taxon>Desulfovibrionaceae</taxon>
        <taxon>Halodesulfovibrio</taxon>
    </lineage>
</organism>
<evidence type="ECO:0000313" key="1">
    <source>
        <dbReference type="EMBL" id="SHJ49879.1"/>
    </source>
</evidence>
<gene>
    <name evidence="1" type="ORF">SAMN05660830_02600</name>
</gene>
<reference evidence="1 2" key="1">
    <citation type="submission" date="2016-11" db="EMBL/GenBank/DDBJ databases">
        <authorList>
            <person name="Varghese N."/>
            <person name="Submissions S."/>
        </authorList>
    </citation>
    <scope>NUCLEOTIDE SEQUENCE [LARGE SCALE GENOMIC DNA]</scope>
    <source>
        <strain evidence="1 2">DSM 17919</strain>
    </source>
</reference>
<dbReference type="Proteomes" id="UP000184001">
    <property type="component" value="Unassembled WGS sequence"/>
</dbReference>
<dbReference type="InterPro" id="IPR018691">
    <property type="entry name" value="DUF2188"/>
</dbReference>
<name>A0A8G2CC55_9BACT</name>
<sequence length="82" mass="9656">MKRTTYFVRSYGGKWKVKREGADREYCVCDTKYEGIRIARKLAHEVAPAQIIIENDDGTFQQEWTHKDCSVLFEKRGQQRGK</sequence>
<dbReference type="EMBL" id="FQZR01000006">
    <property type="protein sequence ID" value="SHJ49879.1"/>
    <property type="molecule type" value="Genomic_DNA"/>
</dbReference>
<dbReference type="Pfam" id="PF09954">
    <property type="entry name" value="DUF2188"/>
    <property type="match status" value="1"/>
</dbReference>
<dbReference type="AlphaFoldDB" id="A0A8G2CC55"/>
<proteinExistence type="predicted"/>
<protein>
    <recommendedName>
        <fullName evidence="3">DUF2188 domain-containing protein</fullName>
    </recommendedName>
</protein>
<dbReference type="RefSeq" id="WP_019999832.1">
    <property type="nucleotide sequence ID" value="NZ_CP192219.1"/>
</dbReference>
<evidence type="ECO:0008006" key="3">
    <source>
        <dbReference type="Google" id="ProtNLM"/>
    </source>
</evidence>
<evidence type="ECO:0000313" key="2">
    <source>
        <dbReference type="Proteomes" id="UP000184001"/>
    </source>
</evidence>